<keyword evidence="8" id="KW-1185">Reference proteome</keyword>
<organism evidence="7 8">
    <name type="scientific">Aphis glycines</name>
    <name type="common">Soybean aphid</name>
    <dbReference type="NCBI Taxonomy" id="307491"/>
    <lineage>
        <taxon>Eukaryota</taxon>
        <taxon>Metazoa</taxon>
        <taxon>Ecdysozoa</taxon>
        <taxon>Arthropoda</taxon>
        <taxon>Hexapoda</taxon>
        <taxon>Insecta</taxon>
        <taxon>Pterygota</taxon>
        <taxon>Neoptera</taxon>
        <taxon>Paraneoptera</taxon>
        <taxon>Hemiptera</taxon>
        <taxon>Sternorrhyncha</taxon>
        <taxon>Aphidomorpha</taxon>
        <taxon>Aphidoidea</taxon>
        <taxon>Aphididae</taxon>
        <taxon>Aphidini</taxon>
        <taxon>Aphis</taxon>
        <taxon>Aphis</taxon>
    </lineage>
</organism>
<name>A0A6G0U124_APHGL</name>
<evidence type="ECO:0000313" key="8">
    <source>
        <dbReference type="Proteomes" id="UP000475862"/>
    </source>
</evidence>
<evidence type="ECO:0000256" key="2">
    <source>
        <dbReference type="ARBA" id="ARBA00016807"/>
    </source>
</evidence>
<feature type="non-terminal residue" evidence="7">
    <location>
        <position position="237"/>
    </location>
</feature>
<evidence type="ECO:0000259" key="6">
    <source>
        <dbReference type="Pfam" id="PF13873"/>
    </source>
</evidence>
<protein>
    <recommendedName>
        <fullName evidence="2">Regulatory protein zeste</fullName>
    </recommendedName>
</protein>
<gene>
    <name evidence="7" type="ORF">AGLY_002578</name>
</gene>
<comment type="caution">
    <text evidence="7">The sequence shown here is derived from an EMBL/GenBank/DDBJ whole genome shotgun (WGS) entry which is preliminary data.</text>
</comment>
<evidence type="ECO:0000256" key="1">
    <source>
        <dbReference type="ARBA" id="ARBA00011764"/>
    </source>
</evidence>
<dbReference type="Pfam" id="PF13873">
    <property type="entry name" value="Myb_DNA-bind_5"/>
    <property type="match status" value="1"/>
</dbReference>
<keyword evidence="4" id="KW-0804">Transcription</keyword>
<sequence length="237" mass="26588">MSSRPTQQQMQELVELLKGDPQLVAGKFTPTFTQKVAQKRWEAIAETLNALPGTSKCWSKWRKTWQDTKSKAAEMSAFVRRGTENALQLIKPVSISGHTLSAESIAEFSFEPTHANVDDLLNKTPLSPDLFPSCSYQLTETSDTPTNNMFPKPNSTINSKVNAIVREKVNCNTNKRTSSAARLDEGNLIGDGLADLGERKLLEKQIYWDQKLSLLAEQNSYLKSIRDFLLSNHNNEK</sequence>
<dbReference type="AlphaFoldDB" id="A0A6G0U124"/>
<dbReference type="Proteomes" id="UP000475862">
    <property type="component" value="Unassembled WGS sequence"/>
</dbReference>
<evidence type="ECO:0000256" key="3">
    <source>
        <dbReference type="ARBA" id="ARBA00023015"/>
    </source>
</evidence>
<accession>A0A6G0U124</accession>
<comment type="function">
    <text evidence="5">Involved in transvection phenomena (= synapsis-dependent gene expression), where the synaptic pairing of chromosomes carrying genes with which zeste interacts influences the expression of these genes. Zeste binds to DNA and stimulates transcription from a nearby promoter.</text>
</comment>
<dbReference type="OrthoDB" id="6608486at2759"/>
<keyword evidence="3" id="KW-0805">Transcription regulation</keyword>
<evidence type="ECO:0000256" key="4">
    <source>
        <dbReference type="ARBA" id="ARBA00023163"/>
    </source>
</evidence>
<dbReference type="EMBL" id="VYZN01000009">
    <property type="protein sequence ID" value="KAE9542667.1"/>
    <property type="molecule type" value="Genomic_DNA"/>
</dbReference>
<feature type="domain" description="Myb/SANT-like DNA-binding" evidence="6">
    <location>
        <begin position="4"/>
        <end position="72"/>
    </location>
</feature>
<reference evidence="7 8" key="1">
    <citation type="submission" date="2019-08" db="EMBL/GenBank/DDBJ databases">
        <title>The genome of the soybean aphid Biotype 1, its phylome, world population structure and adaptation to the North American continent.</title>
        <authorList>
            <person name="Giordano R."/>
            <person name="Donthu R.K."/>
            <person name="Hernandez A.G."/>
            <person name="Wright C.L."/>
            <person name="Zimin A.V."/>
        </authorList>
    </citation>
    <scope>NUCLEOTIDE SEQUENCE [LARGE SCALE GENOMIC DNA]</scope>
    <source>
        <tissue evidence="7">Whole aphids</tissue>
    </source>
</reference>
<evidence type="ECO:0000313" key="7">
    <source>
        <dbReference type="EMBL" id="KAE9542667.1"/>
    </source>
</evidence>
<evidence type="ECO:0000256" key="5">
    <source>
        <dbReference type="ARBA" id="ARBA00025466"/>
    </source>
</evidence>
<dbReference type="InterPro" id="IPR028002">
    <property type="entry name" value="Myb_DNA-bind_5"/>
</dbReference>
<comment type="subunit">
    <text evidence="1">Self-associates forming complexes of several hundred monomers.</text>
</comment>
<proteinExistence type="predicted"/>